<accession>A0A3D8P8U3</accession>
<dbReference type="AlphaFoldDB" id="A0A3D8P8U3"/>
<evidence type="ECO:0000313" key="2">
    <source>
        <dbReference type="Proteomes" id="UP000256329"/>
    </source>
</evidence>
<name>A0A3D8P8U3_9THEO</name>
<evidence type="ECO:0000313" key="1">
    <source>
        <dbReference type="EMBL" id="RDV84849.1"/>
    </source>
</evidence>
<dbReference type="OrthoDB" id="5441804at2"/>
<comment type="caution">
    <text evidence="1">The sequence shown here is derived from an EMBL/GenBank/DDBJ whole genome shotgun (WGS) entry which is preliminary data.</text>
</comment>
<reference evidence="1 2" key="1">
    <citation type="submission" date="2018-08" db="EMBL/GenBank/DDBJ databases">
        <title>Form III RuBisCO-mediated autotrophy in Thermodesulfobium bacteria.</title>
        <authorList>
            <person name="Toshchakov S.V."/>
            <person name="Kublanov I.V."/>
            <person name="Frolov E."/>
            <person name="Bonch-Osmolovskaya E.A."/>
            <person name="Tourova T.P."/>
            <person name="Chernych N.A."/>
            <person name="Lebedinsky A.V."/>
        </authorList>
    </citation>
    <scope>NUCLEOTIDE SEQUENCE [LARGE SCALE GENOMIC DNA]</scope>
    <source>
        <strain evidence="1 2">SR</strain>
    </source>
</reference>
<organism evidence="1 2">
    <name type="scientific">Ammonifex thiophilus</name>
    <dbReference type="NCBI Taxonomy" id="444093"/>
    <lineage>
        <taxon>Bacteria</taxon>
        <taxon>Bacillati</taxon>
        <taxon>Bacillota</taxon>
        <taxon>Clostridia</taxon>
        <taxon>Thermoanaerobacterales</taxon>
        <taxon>Thermoanaerobacteraceae</taxon>
        <taxon>Ammonifex</taxon>
    </lineage>
</organism>
<dbReference type="Proteomes" id="UP000256329">
    <property type="component" value="Unassembled WGS sequence"/>
</dbReference>
<proteinExistence type="predicted"/>
<dbReference type="EMBL" id="QSLN01000001">
    <property type="protein sequence ID" value="RDV84849.1"/>
    <property type="molecule type" value="Genomic_DNA"/>
</dbReference>
<dbReference type="RefSeq" id="WP_115791843.1">
    <property type="nucleotide sequence ID" value="NZ_QSLN01000001.1"/>
</dbReference>
<sequence>MRALIDVGDWQELLTLEEGRALEGEEAPELVRDLAARYPYPGDLDPASATWVTEMALALERDYAPELLVAIYASPYWAAFHPEGKSAWEERVARTRREVERLLSATSLEPVLVGLGGMLPCRGEVELLSSLEGLAVAAGPLARQAGLFLPTSEDLKLLRRAVGIERVVAREEFQNEFGGHPAFYQRFPDYLILSREGFCLRALGSSPRPAYLVPEGPALIPLTGPAGLREKVNSLVDLAPTLLELLRRGQRILLVLLEGMGTDAFPWPFRPVANTCGWYRYIAADFPQYLALFTGQHFTAWTYPPGLAYYREDRPGKPYPFSGLFSELPAAALGRVYPGRTAAVGGRSVHTHVFAGCRLCVECFVRGLYHQGVMVTWRDPL</sequence>
<keyword evidence="2" id="KW-1185">Reference proteome</keyword>
<protein>
    <submittedName>
        <fullName evidence="1">Uncharacterized protein</fullName>
    </submittedName>
</protein>
<gene>
    <name evidence="1" type="ORF">DXX99_02080</name>
</gene>